<dbReference type="AlphaFoldDB" id="A0A9Q8UR44"/>
<evidence type="ECO:0000256" key="1">
    <source>
        <dbReference type="SAM" id="MobiDB-lite"/>
    </source>
</evidence>
<dbReference type="GeneID" id="71986595"/>
<sequence>MSKDNPNPNQMSNNPNTNKSDPKNLNPYVEDDLSPQSSPPHGPPTASQSLSTTAALASFEKAFPSLPSKTAQTKACGKTQSLEKDSPSLPTKSNPHTKPHKRSPSNEQDYDMVDEAKDTELGEEWEDVPGVEDLPKEDELEDVGKPFAGRRAWDDAVKEEREKEKGEGGKEGEGKAGRSGKKGGWFWSKEGDGKRAGK</sequence>
<feature type="compositionally biased region" description="Low complexity" evidence="1">
    <location>
        <begin position="45"/>
        <end position="58"/>
    </location>
</feature>
<evidence type="ECO:0000313" key="2">
    <source>
        <dbReference type="EMBL" id="UJO19332.1"/>
    </source>
</evidence>
<evidence type="ECO:0000313" key="3">
    <source>
        <dbReference type="Proteomes" id="UP000756132"/>
    </source>
</evidence>
<proteinExistence type="predicted"/>
<feature type="region of interest" description="Disordered" evidence="1">
    <location>
        <begin position="1"/>
        <end position="198"/>
    </location>
</feature>
<dbReference type="EMBL" id="CP090168">
    <property type="protein sequence ID" value="UJO19332.1"/>
    <property type="molecule type" value="Genomic_DNA"/>
</dbReference>
<reference evidence="2" key="2">
    <citation type="journal article" date="2022" name="Microb. Genom.">
        <title>A chromosome-scale genome assembly of the tomato pathogen Cladosporium fulvum reveals a compartmentalized genome architecture and the presence of a dispensable chromosome.</title>
        <authorList>
            <person name="Zaccaron A.Z."/>
            <person name="Chen L.H."/>
            <person name="Samaras A."/>
            <person name="Stergiopoulos I."/>
        </authorList>
    </citation>
    <scope>NUCLEOTIDE SEQUENCE</scope>
    <source>
        <strain evidence="2">Race5_Kim</strain>
    </source>
</reference>
<dbReference type="KEGG" id="ffu:CLAFUR5_06717"/>
<feature type="compositionally biased region" description="Basic and acidic residues" evidence="1">
    <location>
        <begin position="151"/>
        <end position="176"/>
    </location>
</feature>
<name>A0A9Q8UR44_PASFU</name>
<dbReference type="Proteomes" id="UP000756132">
    <property type="component" value="Chromosome 6"/>
</dbReference>
<feature type="compositionally biased region" description="Acidic residues" evidence="1">
    <location>
        <begin position="121"/>
        <end position="141"/>
    </location>
</feature>
<dbReference type="RefSeq" id="XP_047763698.1">
    <property type="nucleotide sequence ID" value="XM_047905865.1"/>
</dbReference>
<protein>
    <submittedName>
        <fullName evidence="2">Uncharacterized protein</fullName>
    </submittedName>
</protein>
<organism evidence="2 3">
    <name type="scientific">Passalora fulva</name>
    <name type="common">Tomato leaf mold</name>
    <name type="synonym">Cladosporium fulvum</name>
    <dbReference type="NCBI Taxonomy" id="5499"/>
    <lineage>
        <taxon>Eukaryota</taxon>
        <taxon>Fungi</taxon>
        <taxon>Dikarya</taxon>
        <taxon>Ascomycota</taxon>
        <taxon>Pezizomycotina</taxon>
        <taxon>Dothideomycetes</taxon>
        <taxon>Dothideomycetidae</taxon>
        <taxon>Mycosphaerellales</taxon>
        <taxon>Mycosphaerellaceae</taxon>
        <taxon>Fulvia</taxon>
    </lineage>
</organism>
<gene>
    <name evidence="2" type="ORF">CLAFUR5_06717</name>
</gene>
<dbReference type="OMA" id="WFWSKEG"/>
<accession>A0A9Q8UR44</accession>
<keyword evidence="3" id="KW-1185">Reference proteome</keyword>
<feature type="compositionally biased region" description="Basic and acidic residues" evidence="1">
    <location>
        <begin position="189"/>
        <end position="198"/>
    </location>
</feature>
<reference evidence="2" key="1">
    <citation type="submission" date="2021-12" db="EMBL/GenBank/DDBJ databases">
        <authorList>
            <person name="Zaccaron A."/>
            <person name="Stergiopoulos I."/>
        </authorList>
    </citation>
    <scope>NUCLEOTIDE SEQUENCE</scope>
    <source>
        <strain evidence="2">Race5_Kim</strain>
    </source>
</reference>
<feature type="compositionally biased region" description="Low complexity" evidence="1">
    <location>
        <begin position="1"/>
        <end position="18"/>
    </location>
</feature>